<dbReference type="AlphaFoldDB" id="A0A382V700"/>
<name>A0A382V700_9ZZZZ</name>
<dbReference type="EMBL" id="UINC01149654">
    <property type="protein sequence ID" value="SVD42254.1"/>
    <property type="molecule type" value="Genomic_DNA"/>
</dbReference>
<organism evidence="2">
    <name type="scientific">marine metagenome</name>
    <dbReference type="NCBI Taxonomy" id="408172"/>
    <lineage>
        <taxon>unclassified sequences</taxon>
        <taxon>metagenomes</taxon>
        <taxon>ecological metagenomes</taxon>
    </lineage>
</organism>
<gene>
    <name evidence="2" type="ORF">METZ01_LOCUS395108</name>
</gene>
<dbReference type="InterPro" id="IPR051549">
    <property type="entry name" value="PEP_Utilizing_Enz"/>
</dbReference>
<dbReference type="PANTHER" id="PTHR43615:SF1">
    <property type="entry name" value="PPDK_N DOMAIN-CONTAINING PROTEIN"/>
    <property type="match status" value="1"/>
</dbReference>
<reference evidence="2" key="1">
    <citation type="submission" date="2018-05" db="EMBL/GenBank/DDBJ databases">
        <authorList>
            <person name="Lanie J.A."/>
            <person name="Ng W.-L."/>
            <person name="Kazmierczak K.M."/>
            <person name="Andrzejewski T.M."/>
            <person name="Davidsen T.M."/>
            <person name="Wayne K.J."/>
            <person name="Tettelin H."/>
            <person name="Glass J.I."/>
            <person name="Rusch D."/>
            <person name="Podicherti R."/>
            <person name="Tsui H.-C.T."/>
            <person name="Winkler M.E."/>
        </authorList>
    </citation>
    <scope>NUCLEOTIDE SEQUENCE</scope>
</reference>
<protein>
    <submittedName>
        <fullName evidence="2">Uncharacterized protein</fullName>
    </submittedName>
</protein>
<evidence type="ECO:0000256" key="1">
    <source>
        <dbReference type="SAM" id="MobiDB-lite"/>
    </source>
</evidence>
<evidence type="ECO:0000313" key="2">
    <source>
        <dbReference type="EMBL" id="SVD42254.1"/>
    </source>
</evidence>
<sequence>MALLGGLGEVDSAAPSDALWTLGRLVRGSPELTVHFDNGLAELEGRLRDDPAAAAFLDAFEDFLDRYGARGPNEWEMGCEVWGTNPALPLALIDRIRGAADDHAPGTRGARWAADREQAVAIARRRVRPHERWLFDRGLRCTVLRTRGRERCKTILVEAIHEGRLRLRELGRRLADRHPGVAPDDLLYVTLDEFALYRSAPDAFAVTVAERRAIREQLLELEPPFCFEGELPPVDQWHGATPRDESGGSKRVTAGQVLTGTGGSPGLVRGRARAVLDPSDP</sequence>
<feature type="region of interest" description="Disordered" evidence="1">
    <location>
        <begin position="236"/>
        <end position="281"/>
    </location>
</feature>
<proteinExistence type="predicted"/>
<feature type="non-terminal residue" evidence="2">
    <location>
        <position position="281"/>
    </location>
</feature>
<dbReference type="PANTHER" id="PTHR43615">
    <property type="entry name" value="PHOSPHOENOLPYRUVATE SYNTHASE-RELATED"/>
    <property type="match status" value="1"/>
</dbReference>
<accession>A0A382V700</accession>